<dbReference type="PIRSF" id="PIRSF000477">
    <property type="entry name" value="PurNPase"/>
    <property type="match status" value="1"/>
</dbReference>
<comment type="subunit">
    <text evidence="3">Homotrimer.</text>
</comment>
<evidence type="ECO:0000256" key="8">
    <source>
        <dbReference type="ARBA" id="ARBA00031036"/>
    </source>
</evidence>
<dbReference type="GO" id="GO:0005737">
    <property type="term" value="C:cytoplasm"/>
    <property type="evidence" value="ECO:0007669"/>
    <property type="project" value="TreeGrafter"/>
</dbReference>
<name>A0A381X026_9ZZZZ</name>
<evidence type="ECO:0000259" key="10">
    <source>
        <dbReference type="Pfam" id="PF01048"/>
    </source>
</evidence>
<reference evidence="11" key="1">
    <citation type="submission" date="2018-05" db="EMBL/GenBank/DDBJ databases">
        <authorList>
            <person name="Lanie J.A."/>
            <person name="Ng W.-L."/>
            <person name="Kazmierczak K.M."/>
            <person name="Andrzejewski T.M."/>
            <person name="Davidsen T.M."/>
            <person name="Wayne K.J."/>
            <person name="Tettelin H."/>
            <person name="Glass J.I."/>
            <person name="Rusch D."/>
            <person name="Podicherti R."/>
            <person name="Tsui H.-C.T."/>
            <person name="Winkler M.E."/>
        </authorList>
    </citation>
    <scope>NUCLEOTIDE SEQUENCE</scope>
</reference>
<sequence>MAQDPNAAAEMIRAKAPGFHPQVALVLGTGIGALAEAIEDPTIIDYGELPGFPRSAVEGHAGRLVLGNLSGVSVACMQGRAHLYEDHPAANLALPIRALRLAGCETLVLTNAAGSLKAEFLPGSLMMLSDHINMTGANPLIGANDERFGPRFPDMIEAYDRALRRRFADAATALGITLHEGVYLALLGPNFETPAEIRAFRTLGADAVGMSTVPECLVARHCGMRVAAISTLTNLAAGMTDEELNHEQSLAVGAEATKDLGRLLPAFLASLSPDTNG</sequence>
<dbReference type="CDD" id="cd09009">
    <property type="entry name" value="PNP-EcPNPII_like"/>
    <property type="match status" value="1"/>
</dbReference>
<dbReference type="Pfam" id="PF01048">
    <property type="entry name" value="PNP_UDP_1"/>
    <property type="match status" value="1"/>
</dbReference>
<dbReference type="PANTHER" id="PTHR11904:SF9">
    <property type="entry name" value="PURINE NUCLEOSIDE PHOSPHORYLASE-RELATED"/>
    <property type="match status" value="1"/>
</dbReference>
<evidence type="ECO:0000256" key="4">
    <source>
        <dbReference type="ARBA" id="ARBA00011886"/>
    </source>
</evidence>
<feature type="domain" description="Nucleoside phosphorylase" evidence="10">
    <location>
        <begin position="23"/>
        <end position="268"/>
    </location>
</feature>
<dbReference type="InterPro" id="IPR011270">
    <property type="entry name" value="Pur_Nuc_Pase_Ino/Guo-sp"/>
</dbReference>
<dbReference type="NCBIfam" id="NF006054">
    <property type="entry name" value="PRK08202.1"/>
    <property type="match status" value="1"/>
</dbReference>
<dbReference type="InterPro" id="IPR035994">
    <property type="entry name" value="Nucleoside_phosphorylase_sf"/>
</dbReference>
<dbReference type="GO" id="GO:0009116">
    <property type="term" value="P:nucleoside metabolic process"/>
    <property type="evidence" value="ECO:0007669"/>
    <property type="project" value="InterPro"/>
</dbReference>
<dbReference type="PANTHER" id="PTHR11904">
    <property type="entry name" value="METHYLTHIOADENOSINE/PURINE NUCLEOSIDE PHOSPHORYLASE"/>
    <property type="match status" value="1"/>
</dbReference>
<comment type="pathway">
    <text evidence="1">Purine metabolism; purine nucleoside salvage.</text>
</comment>
<gene>
    <name evidence="11" type="ORF">METZ01_LOCUS110939</name>
</gene>
<keyword evidence="7" id="KW-0808">Transferase</keyword>
<dbReference type="NCBIfam" id="TIGR01697">
    <property type="entry name" value="PNPH-PUNA-XAPA"/>
    <property type="match status" value="1"/>
</dbReference>
<evidence type="ECO:0000256" key="7">
    <source>
        <dbReference type="ARBA" id="ARBA00022679"/>
    </source>
</evidence>
<accession>A0A381X026</accession>
<evidence type="ECO:0000256" key="1">
    <source>
        <dbReference type="ARBA" id="ARBA00005058"/>
    </source>
</evidence>
<proteinExistence type="inferred from homology"/>
<evidence type="ECO:0000256" key="2">
    <source>
        <dbReference type="ARBA" id="ARBA00006751"/>
    </source>
</evidence>
<organism evidence="11">
    <name type="scientific">marine metagenome</name>
    <dbReference type="NCBI Taxonomy" id="408172"/>
    <lineage>
        <taxon>unclassified sequences</taxon>
        <taxon>metagenomes</taxon>
        <taxon>ecological metagenomes</taxon>
    </lineage>
</organism>
<dbReference type="EC" id="2.4.2.1" evidence="4"/>
<evidence type="ECO:0000256" key="9">
    <source>
        <dbReference type="ARBA" id="ARBA00033072"/>
    </source>
</evidence>
<dbReference type="EMBL" id="UINC01013445">
    <property type="protein sequence ID" value="SVA58085.1"/>
    <property type="molecule type" value="Genomic_DNA"/>
</dbReference>
<dbReference type="NCBIfam" id="TIGR01698">
    <property type="entry name" value="PUNP"/>
    <property type="match status" value="1"/>
</dbReference>
<dbReference type="InterPro" id="IPR000845">
    <property type="entry name" value="Nucleoside_phosphorylase_d"/>
</dbReference>
<dbReference type="InterPro" id="IPR011269">
    <property type="entry name" value="PUNP"/>
</dbReference>
<comment type="similarity">
    <text evidence="2">Belongs to the PNP/MTAP phosphorylase family.</text>
</comment>
<evidence type="ECO:0000256" key="5">
    <source>
        <dbReference type="ARBA" id="ARBA00013834"/>
    </source>
</evidence>
<dbReference type="NCBIfam" id="TIGR01700">
    <property type="entry name" value="PNPH"/>
    <property type="match status" value="1"/>
</dbReference>
<dbReference type="GO" id="GO:0004731">
    <property type="term" value="F:purine-nucleoside phosphorylase activity"/>
    <property type="evidence" value="ECO:0007669"/>
    <property type="project" value="UniProtKB-EC"/>
</dbReference>
<keyword evidence="6" id="KW-0328">Glycosyltransferase</keyword>
<dbReference type="AlphaFoldDB" id="A0A381X026"/>
<evidence type="ECO:0000256" key="6">
    <source>
        <dbReference type="ARBA" id="ARBA00022676"/>
    </source>
</evidence>
<dbReference type="UniPathway" id="UPA00606"/>
<evidence type="ECO:0000313" key="11">
    <source>
        <dbReference type="EMBL" id="SVA58085.1"/>
    </source>
</evidence>
<protein>
    <recommendedName>
        <fullName evidence="5">Purine nucleoside phosphorylase</fullName>
        <ecNumber evidence="4">2.4.2.1</ecNumber>
    </recommendedName>
    <alternativeName>
        <fullName evidence="9">Inosine phosphorylase</fullName>
    </alternativeName>
    <alternativeName>
        <fullName evidence="8">Inosine-guanosine phosphorylase</fullName>
    </alternativeName>
</protein>
<dbReference type="SUPFAM" id="SSF53167">
    <property type="entry name" value="Purine and uridine phosphorylases"/>
    <property type="match status" value="1"/>
</dbReference>
<dbReference type="InterPro" id="IPR011268">
    <property type="entry name" value="Purine_phosphorylase"/>
</dbReference>
<dbReference type="Gene3D" id="3.40.50.1580">
    <property type="entry name" value="Nucleoside phosphorylase domain"/>
    <property type="match status" value="1"/>
</dbReference>
<evidence type="ECO:0000256" key="3">
    <source>
        <dbReference type="ARBA" id="ARBA00011233"/>
    </source>
</evidence>